<dbReference type="EMBL" id="RJUL01000007">
    <property type="protein sequence ID" value="ROQ24194.1"/>
    <property type="molecule type" value="Genomic_DNA"/>
</dbReference>
<dbReference type="AlphaFoldDB" id="A0A3N1NWI8"/>
<evidence type="ECO:0000313" key="3">
    <source>
        <dbReference type="Proteomes" id="UP000268033"/>
    </source>
</evidence>
<reference evidence="2 3" key="1">
    <citation type="submission" date="2018-11" db="EMBL/GenBank/DDBJ databases">
        <title>Genomic Encyclopedia of Type Strains, Phase IV (KMG-IV): sequencing the most valuable type-strain genomes for metagenomic binning, comparative biology and taxonomic classification.</title>
        <authorList>
            <person name="Goeker M."/>
        </authorList>
    </citation>
    <scope>NUCLEOTIDE SEQUENCE [LARGE SCALE GENOMIC DNA]</scope>
    <source>
        <strain evidence="2 3">DSM 21945</strain>
    </source>
</reference>
<name>A0A3N1NWI8_9GAMM</name>
<evidence type="ECO:0000259" key="1">
    <source>
        <dbReference type="Pfam" id="PF14080"/>
    </source>
</evidence>
<proteinExistence type="predicted"/>
<accession>A0A3N1NWI8</accession>
<evidence type="ECO:0000313" key="2">
    <source>
        <dbReference type="EMBL" id="ROQ24194.1"/>
    </source>
</evidence>
<organism evidence="2 3">
    <name type="scientific">Gallaecimonas pentaromativorans</name>
    <dbReference type="NCBI Taxonomy" id="584787"/>
    <lineage>
        <taxon>Bacteria</taxon>
        <taxon>Pseudomonadati</taxon>
        <taxon>Pseudomonadota</taxon>
        <taxon>Gammaproteobacteria</taxon>
        <taxon>Enterobacterales</taxon>
        <taxon>Gallaecimonadaceae</taxon>
        <taxon>Gallaecimonas</taxon>
    </lineage>
</organism>
<dbReference type="RefSeq" id="WP_123421959.1">
    <property type="nucleotide sequence ID" value="NZ_RJUL01000007.1"/>
</dbReference>
<keyword evidence="3" id="KW-1185">Reference proteome</keyword>
<protein>
    <submittedName>
        <fullName evidence="2">Uncharacterized protein DUF4261</fullName>
    </submittedName>
</protein>
<feature type="domain" description="DUF4261" evidence="1">
    <location>
        <begin position="42"/>
        <end position="113"/>
    </location>
</feature>
<dbReference type="Proteomes" id="UP000268033">
    <property type="component" value="Unassembled WGS sequence"/>
</dbReference>
<sequence length="129" mass="14174">MVVPKEMFIKFPEEVLPHGPPVPIWVDFRVGDGRANLSSGFTSGLEALGLMDIVAVETPESIAVLRERLTGLAGYLISNSLVINDGDTVGHDEDESISVIYGESDFGHEKTVMHLKYGNAKNKSKLKFW</sequence>
<gene>
    <name evidence="2" type="ORF">EDC28_10775</name>
</gene>
<dbReference type="InterPro" id="IPR025357">
    <property type="entry name" value="DUF4261"/>
</dbReference>
<dbReference type="Pfam" id="PF14080">
    <property type="entry name" value="DUF4261"/>
    <property type="match status" value="1"/>
</dbReference>
<comment type="caution">
    <text evidence="2">The sequence shown here is derived from an EMBL/GenBank/DDBJ whole genome shotgun (WGS) entry which is preliminary data.</text>
</comment>